<reference evidence="1 2" key="1">
    <citation type="submission" date="2019-03" db="EMBL/GenBank/DDBJ databases">
        <title>Metabolic reconstructions from genomes of highly enriched 'Candidatus Accumulibacter' and 'Candidatus Competibacter' bioreactor populations.</title>
        <authorList>
            <person name="Annavajhala M.K."/>
            <person name="Welles L."/>
            <person name="Abbas B."/>
            <person name="Sorokin D."/>
            <person name="Park H."/>
            <person name="Van Loosdrecht M."/>
            <person name="Chandran K."/>
        </authorList>
    </citation>
    <scope>NUCLEOTIDE SEQUENCE [LARGE SCALE GENOMIC DNA]</scope>
    <source>
        <strain evidence="1 2">SBR_S</strain>
    </source>
</reference>
<dbReference type="EMBL" id="SPMY01000011">
    <property type="protein sequence ID" value="NMQ27016.1"/>
    <property type="molecule type" value="Genomic_DNA"/>
</dbReference>
<dbReference type="PANTHER" id="PTHR40045:SF1">
    <property type="entry name" value="YQCI_YCGG FAMILY PROTEIN"/>
    <property type="match status" value="1"/>
</dbReference>
<dbReference type="InterPro" id="IPR014988">
    <property type="entry name" value="Uncharacterised_YqcI/YcgG"/>
</dbReference>
<comment type="caution">
    <text evidence="1">The sequence shown here is derived from an EMBL/GenBank/DDBJ whole genome shotgun (WGS) entry which is preliminary data.</text>
</comment>
<dbReference type="PANTHER" id="PTHR40045">
    <property type="entry name" value="YCGG FAMILY PROTEIN"/>
    <property type="match status" value="1"/>
</dbReference>
<dbReference type="Proteomes" id="UP000749010">
    <property type="component" value="Unassembled WGS sequence"/>
</dbReference>
<keyword evidence="2" id="KW-1185">Reference proteome</keyword>
<organism evidence="1 2">
    <name type="scientific">Candidatus Accumulibacter phosphatis</name>
    <dbReference type="NCBI Taxonomy" id="327160"/>
    <lineage>
        <taxon>Bacteria</taxon>
        <taxon>Pseudomonadati</taxon>
        <taxon>Pseudomonadota</taxon>
        <taxon>Betaproteobacteria</taxon>
        <taxon>Candidatus Accumulibacter</taxon>
    </lineage>
</organism>
<sequence length="275" mass="30542">MLATEPSVASDYRARLMLGDRIGRAVQPPDWFAESYEIFQAIVSNPAYPCHFGSAAESRGELYYTIADSCPGQTLARTLQNFLASARLAARQRRNLTIFFPPDERPLGITDYQERFWSTLEALSEADPSPWPEHISSQPDSPDWEFCFAGEPIFVFCGAPCYRLRSSRNLGPGMIILMQPRSSFFGIEGDSRAGIEARKKTRERLAQWDQMPAHPDLGVYGDAANREWKQYALPDSNSRVTGKCPFLNTGAGGLGNPDVHMGDTAPVNGCESGHW</sequence>
<accession>A0ABX1TS32</accession>
<dbReference type="Pfam" id="PF08892">
    <property type="entry name" value="YqcI_YcgG"/>
    <property type="match status" value="1"/>
</dbReference>
<evidence type="ECO:0000313" key="1">
    <source>
        <dbReference type="EMBL" id="NMQ27016.1"/>
    </source>
</evidence>
<evidence type="ECO:0000313" key="2">
    <source>
        <dbReference type="Proteomes" id="UP000749010"/>
    </source>
</evidence>
<gene>
    <name evidence="1" type="ORF">E4Q23_04175</name>
</gene>
<name>A0ABX1TS32_9PROT</name>
<protein>
    <submittedName>
        <fullName evidence="1">YqcI/YcgG family protein</fullName>
    </submittedName>
</protein>
<proteinExistence type="predicted"/>